<dbReference type="NCBIfam" id="NF041528">
    <property type="entry name" value="strep_LAETG"/>
    <property type="match status" value="1"/>
</dbReference>
<dbReference type="RefSeq" id="WP_244968749.1">
    <property type="nucleotide sequence ID" value="NZ_BLIO01000001.1"/>
</dbReference>
<dbReference type="Proteomes" id="UP000430079">
    <property type="component" value="Unassembled WGS sequence"/>
</dbReference>
<gene>
    <name evidence="2" type="ORF">Sgleb_00050</name>
</gene>
<keyword evidence="1" id="KW-1133">Transmembrane helix</keyword>
<evidence type="ECO:0000313" key="2">
    <source>
        <dbReference type="EMBL" id="GFE11958.1"/>
    </source>
</evidence>
<evidence type="ECO:0008006" key="4">
    <source>
        <dbReference type="Google" id="ProtNLM"/>
    </source>
</evidence>
<keyword evidence="3" id="KW-1185">Reference proteome</keyword>
<proteinExistence type="predicted"/>
<dbReference type="AlphaFoldDB" id="A0A640SLL7"/>
<keyword evidence="1" id="KW-0472">Membrane</keyword>
<accession>A0A640SLL7</accession>
<evidence type="ECO:0000256" key="1">
    <source>
        <dbReference type="SAM" id="Phobius"/>
    </source>
</evidence>
<dbReference type="NCBIfam" id="TIGR01167">
    <property type="entry name" value="LPXTG_anchor"/>
    <property type="match status" value="1"/>
</dbReference>
<organism evidence="2 3">
    <name type="scientific">Streptomyces glebosus</name>
    <dbReference type="NCBI Taxonomy" id="249580"/>
    <lineage>
        <taxon>Bacteria</taxon>
        <taxon>Bacillati</taxon>
        <taxon>Actinomycetota</taxon>
        <taxon>Actinomycetes</taxon>
        <taxon>Kitasatosporales</taxon>
        <taxon>Streptomycetaceae</taxon>
        <taxon>Streptomyces</taxon>
    </lineage>
</organism>
<keyword evidence="1" id="KW-0812">Transmembrane</keyword>
<sequence length="138" mass="14206">MQTDEAFCMRCGSADTRVTRLDQNSADGECLRCDQPFHATPCQNCGGFRIGVTSGPGAPKVPCSQGPGLYASAPAYAGWIDKTMRTNSAPSTTAKGSDLAETGTKDDTAAIAGVAATLIAAGGGTVLVIRRRKTRHAA</sequence>
<name>A0A640SLL7_9ACTN</name>
<reference evidence="2 3" key="1">
    <citation type="submission" date="2019-12" db="EMBL/GenBank/DDBJ databases">
        <title>Whole genome shotgun sequence of Streptomyces hygroscopicus subsp. glebosus NBRC 13786.</title>
        <authorList>
            <person name="Ichikawa N."/>
            <person name="Kimura A."/>
            <person name="Kitahashi Y."/>
            <person name="Komaki H."/>
            <person name="Tamura T."/>
        </authorList>
    </citation>
    <scope>NUCLEOTIDE SEQUENCE [LARGE SCALE GENOMIC DNA]</scope>
    <source>
        <strain evidence="2 3">NBRC 13786</strain>
    </source>
</reference>
<dbReference type="EMBL" id="BLIO01000001">
    <property type="protein sequence ID" value="GFE11958.1"/>
    <property type="molecule type" value="Genomic_DNA"/>
</dbReference>
<protein>
    <recommendedName>
        <fullName evidence="4">Gram-positive cocci surface proteins LPxTG domain-containing protein</fullName>
    </recommendedName>
</protein>
<evidence type="ECO:0000313" key="3">
    <source>
        <dbReference type="Proteomes" id="UP000430079"/>
    </source>
</evidence>
<feature type="transmembrane region" description="Helical" evidence="1">
    <location>
        <begin position="109"/>
        <end position="129"/>
    </location>
</feature>
<comment type="caution">
    <text evidence="2">The sequence shown here is derived from an EMBL/GenBank/DDBJ whole genome shotgun (WGS) entry which is preliminary data.</text>
</comment>